<reference evidence="1 2" key="1">
    <citation type="submission" date="2019-12" db="EMBL/GenBank/DDBJ databases">
        <title>Genome sequence of Streptomyces bambusae.</title>
        <authorList>
            <person name="Bansal K."/>
            <person name="Choksket S."/>
            <person name="Korpole S."/>
            <person name="Patil P.B."/>
        </authorList>
    </citation>
    <scope>NUCLEOTIDE SEQUENCE [LARGE SCALE GENOMIC DNA]</scope>
    <source>
        <strain evidence="1 2">SK60</strain>
    </source>
</reference>
<evidence type="ECO:0000313" key="1">
    <source>
        <dbReference type="EMBL" id="MBW5480873.1"/>
    </source>
</evidence>
<accession>A0ABS6Z0V3</accession>
<dbReference type="Proteomes" id="UP000812013">
    <property type="component" value="Unassembled WGS sequence"/>
</dbReference>
<gene>
    <name evidence="1" type="ORF">GPJ59_02915</name>
</gene>
<keyword evidence="2" id="KW-1185">Reference proteome</keyword>
<sequence length="158" mass="18329">MAISAATESEDRWRRLSAETLREVSKADRAQLEAERLRAGPAIRSRIVTPAHSLKNRFLSWERLIGFLEGKRPPNDQYLFSEFENDLDHRDALEGALSRMPEGPRRELSSLLGSLDARFDACTAEDVTGELDPWLRRRRRDADPAHWWWHRKPNAAPW</sequence>
<dbReference type="RefSeq" id="WP_219664742.1">
    <property type="nucleotide sequence ID" value="NZ_WTFF01000009.1"/>
</dbReference>
<protein>
    <submittedName>
        <fullName evidence="1">Uncharacterized protein</fullName>
    </submittedName>
</protein>
<evidence type="ECO:0000313" key="2">
    <source>
        <dbReference type="Proteomes" id="UP000812013"/>
    </source>
</evidence>
<comment type="caution">
    <text evidence="1">The sequence shown here is derived from an EMBL/GenBank/DDBJ whole genome shotgun (WGS) entry which is preliminary data.</text>
</comment>
<organism evidence="1 2">
    <name type="scientific">Streptomyces bambusae</name>
    <dbReference type="NCBI Taxonomy" id="1550616"/>
    <lineage>
        <taxon>Bacteria</taxon>
        <taxon>Bacillati</taxon>
        <taxon>Actinomycetota</taxon>
        <taxon>Actinomycetes</taxon>
        <taxon>Kitasatosporales</taxon>
        <taxon>Streptomycetaceae</taxon>
        <taxon>Streptomyces</taxon>
    </lineage>
</organism>
<proteinExistence type="predicted"/>
<name>A0ABS6Z0V3_9ACTN</name>
<dbReference type="EMBL" id="WTFF01000009">
    <property type="protein sequence ID" value="MBW5480873.1"/>
    <property type="molecule type" value="Genomic_DNA"/>
</dbReference>